<accession>A0A9D1SII7</accession>
<dbReference type="InterPro" id="IPR001977">
    <property type="entry name" value="Depp_CoAkinase"/>
</dbReference>
<comment type="pathway">
    <text evidence="3">Cofactor biosynthesis; coenzyme A biosynthesis; CoA from (R)-pantothenate: step 5/5.</text>
</comment>
<keyword evidence="3 5" id="KW-0808">Transferase</keyword>
<reference evidence="5" key="1">
    <citation type="submission" date="2020-10" db="EMBL/GenBank/DDBJ databases">
        <authorList>
            <person name="Gilroy R."/>
        </authorList>
    </citation>
    <scope>NUCLEOTIDE SEQUENCE</scope>
    <source>
        <strain evidence="5">CHK195-12923</strain>
    </source>
</reference>
<dbReference type="GO" id="GO:0005737">
    <property type="term" value="C:cytoplasm"/>
    <property type="evidence" value="ECO:0007669"/>
    <property type="project" value="UniProtKB-SubCell"/>
</dbReference>
<comment type="catalytic activity">
    <reaction evidence="3">
        <text>3'-dephospho-CoA + ATP = ADP + CoA + H(+)</text>
        <dbReference type="Rhea" id="RHEA:18245"/>
        <dbReference type="ChEBI" id="CHEBI:15378"/>
        <dbReference type="ChEBI" id="CHEBI:30616"/>
        <dbReference type="ChEBI" id="CHEBI:57287"/>
        <dbReference type="ChEBI" id="CHEBI:57328"/>
        <dbReference type="ChEBI" id="CHEBI:456216"/>
        <dbReference type="EC" id="2.7.1.24"/>
    </reaction>
</comment>
<reference evidence="5" key="2">
    <citation type="journal article" date="2021" name="PeerJ">
        <title>Extensive microbial diversity within the chicken gut microbiome revealed by metagenomics and culture.</title>
        <authorList>
            <person name="Gilroy R."/>
            <person name="Ravi A."/>
            <person name="Getino M."/>
            <person name="Pursley I."/>
            <person name="Horton D.L."/>
            <person name="Alikhan N.F."/>
            <person name="Baker D."/>
            <person name="Gharbi K."/>
            <person name="Hall N."/>
            <person name="Watson M."/>
            <person name="Adriaenssens E.M."/>
            <person name="Foster-Nyarko E."/>
            <person name="Jarju S."/>
            <person name="Secka A."/>
            <person name="Antonio M."/>
            <person name="Oren A."/>
            <person name="Chaudhuri R.R."/>
            <person name="La Ragione R."/>
            <person name="Hildebrand F."/>
            <person name="Pallen M.J."/>
        </authorList>
    </citation>
    <scope>NUCLEOTIDE SEQUENCE</scope>
    <source>
        <strain evidence="5">CHK195-12923</strain>
    </source>
</reference>
<evidence type="ECO:0000256" key="3">
    <source>
        <dbReference type="HAMAP-Rule" id="MF_00376"/>
    </source>
</evidence>
<dbReference type="EC" id="2.7.1.24" evidence="3 4"/>
<dbReference type="PROSITE" id="PS51219">
    <property type="entry name" value="DPCK"/>
    <property type="match status" value="1"/>
</dbReference>
<protein>
    <recommendedName>
        <fullName evidence="3 4">Dephospho-CoA kinase</fullName>
        <ecNumber evidence="3 4">2.7.1.24</ecNumber>
    </recommendedName>
    <alternativeName>
        <fullName evidence="3">Dephosphocoenzyme A kinase</fullName>
    </alternativeName>
</protein>
<dbReference type="GO" id="GO:0015937">
    <property type="term" value="P:coenzyme A biosynthetic process"/>
    <property type="evidence" value="ECO:0007669"/>
    <property type="project" value="UniProtKB-UniRule"/>
</dbReference>
<dbReference type="PANTHER" id="PTHR10695">
    <property type="entry name" value="DEPHOSPHO-COA KINASE-RELATED"/>
    <property type="match status" value="1"/>
</dbReference>
<dbReference type="PANTHER" id="PTHR10695:SF46">
    <property type="entry name" value="BIFUNCTIONAL COENZYME A SYNTHASE-RELATED"/>
    <property type="match status" value="1"/>
</dbReference>
<keyword evidence="1 3" id="KW-0547">Nucleotide-binding</keyword>
<dbReference type="GO" id="GO:0005524">
    <property type="term" value="F:ATP binding"/>
    <property type="evidence" value="ECO:0007669"/>
    <property type="project" value="UniProtKB-UniRule"/>
</dbReference>
<comment type="similarity">
    <text evidence="3">Belongs to the CoaE family.</text>
</comment>
<dbReference type="Pfam" id="PF01121">
    <property type="entry name" value="CoaE"/>
    <property type="match status" value="1"/>
</dbReference>
<comment type="caution">
    <text evidence="5">The sequence shown here is derived from an EMBL/GenBank/DDBJ whole genome shotgun (WGS) entry which is preliminary data.</text>
</comment>
<evidence type="ECO:0000256" key="2">
    <source>
        <dbReference type="ARBA" id="ARBA00022840"/>
    </source>
</evidence>
<comment type="function">
    <text evidence="3">Catalyzes the phosphorylation of the 3'-hydroxyl group of dephosphocoenzyme A to form coenzyme A.</text>
</comment>
<organism evidence="5 6">
    <name type="scientific">Candidatus Coproplasma excrementigallinarum</name>
    <dbReference type="NCBI Taxonomy" id="2840747"/>
    <lineage>
        <taxon>Bacteria</taxon>
        <taxon>Bacillati</taxon>
        <taxon>Bacillota</taxon>
        <taxon>Clostridia</taxon>
        <taxon>Eubacteriales</taxon>
        <taxon>Candidatus Coproplasma</taxon>
    </lineage>
</organism>
<comment type="subcellular location">
    <subcellularLocation>
        <location evidence="3">Cytoplasm</location>
    </subcellularLocation>
</comment>
<dbReference type="Gene3D" id="3.40.50.300">
    <property type="entry name" value="P-loop containing nucleotide triphosphate hydrolases"/>
    <property type="match status" value="1"/>
</dbReference>
<dbReference type="CDD" id="cd02022">
    <property type="entry name" value="DPCK"/>
    <property type="match status" value="1"/>
</dbReference>
<keyword evidence="3" id="KW-0963">Cytoplasm</keyword>
<keyword evidence="3" id="KW-0173">Coenzyme A biosynthesis</keyword>
<keyword evidence="3 5" id="KW-0418">Kinase</keyword>
<name>A0A9D1SII7_9FIRM</name>
<proteinExistence type="inferred from homology"/>
<dbReference type="InterPro" id="IPR027417">
    <property type="entry name" value="P-loop_NTPase"/>
</dbReference>
<evidence type="ECO:0000256" key="4">
    <source>
        <dbReference type="NCBIfam" id="TIGR00152"/>
    </source>
</evidence>
<dbReference type="HAMAP" id="MF_00376">
    <property type="entry name" value="Dephospho_CoA_kinase"/>
    <property type="match status" value="1"/>
</dbReference>
<dbReference type="SUPFAM" id="SSF52540">
    <property type="entry name" value="P-loop containing nucleoside triphosphate hydrolases"/>
    <property type="match status" value="1"/>
</dbReference>
<dbReference type="AlphaFoldDB" id="A0A9D1SII7"/>
<evidence type="ECO:0000313" key="6">
    <source>
        <dbReference type="Proteomes" id="UP000824110"/>
    </source>
</evidence>
<dbReference type="NCBIfam" id="TIGR00152">
    <property type="entry name" value="dephospho-CoA kinase"/>
    <property type="match status" value="1"/>
</dbReference>
<feature type="binding site" evidence="3">
    <location>
        <begin position="15"/>
        <end position="20"/>
    </location>
    <ligand>
        <name>ATP</name>
        <dbReference type="ChEBI" id="CHEBI:30616"/>
    </ligand>
</feature>
<dbReference type="EMBL" id="DVNE01000036">
    <property type="protein sequence ID" value="HIU61729.1"/>
    <property type="molecule type" value="Genomic_DNA"/>
</dbReference>
<keyword evidence="2 3" id="KW-0067">ATP-binding</keyword>
<gene>
    <name evidence="3" type="primary">coaE</name>
    <name evidence="5" type="ORF">IAB69_03675</name>
</gene>
<dbReference type="Proteomes" id="UP000824110">
    <property type="component" value="Unassembled WGS sequence"/>
</dbReference>
<evidence type="ECO:0000256" key="1">
    <source>
        <dbReference type="ARBA" id="ARBA00022741"/>
    </source>
</evidence>
<sequence length="198" mass="21900">MMQNKKIYAVTGGIGSGKTAVCRILAEFGYPVFSCDVVYAELTRGGQLVDRLEEVFKGVKNADGSLNRKTLSAKVFGDIDALNKLNSITHPAIMDSLFARAMAAEGSIVFCEVPLLFENGFQSRFDGVIVIMRSLEERVNSVIERSGLKRAEVTKRINAQFDYQSADLSKYYVVDNDGDMAELTKKVKKILQKIIKTA</sequence>
<evidence type="ECO:0000313" key="5">
    <source>
        <dbReference type="EMBL" id="HIU61729.1"/>
    </source>
</evidence>
<dbReference type="GO" id="GO:0004140">
    <property type="term" value="F:dephospho-CoA kinase activity"/>
    <property type="evidence" value="ECO:0007669"/>
    <property type="project" value="UniProtKB-UniRule"/>
</dbReference>